<evidence type="ECO:0000313" key="1">
    <source>
        <dbReference type="EMBL" id="EGF59169.1"/>
    </source>
</evidence>
<organism evidence="1 2">
    <name type="scientific">Bacteroides fluxus YIT 12057</name>
    <dbReference type="NCBI Taxonomy" id="763034"/>
    <lineage>
        <taxon>Bacteria</taxon>
        <taxon>Pseudomonadati</taxon>
        <taxon>Bacteroidota</taxon>
        <taxon>Bacteroidia</taxon>
        <taxon>Bacteroidales</taxon>
        <taxon>Bacteroidaceae</taxon>
        <taxon>Bacteroides</taxon>
    </lineage>
</organism>
<protein>
    <submittedName>
        <fullName evidence="1">Uncharacterized protein</fullName>
    </submittedName>
</protein>
<dbReference type="AlphaFoldDB" id="F3PPN6"/>
<dbReference type="EMBL" id="AFBN01000012">
    <property type="protein sequence ID" value="EGF59169.1"/>
    <property type="molecule type" value="Genomic_DNA"/>
</dbReference>
<name>F3PPN6_9BACE</name>
<proteinExistence type="predicted"/>
<dbReference type="Proteomes" id="UP000003416">
    <property type="component" value="Unassembled WGS sequence"/>
</dbReference>
<dbReference type="HOGENOM" id="CLU_3196084_0_0_10"/>
<sequence>MQYNILIPCLHNVNFVQTRYQYPRKAIFQEWQLPYRLYEPNHLLQ</sequence>
<evidence type="ECO:0000313" key="2">
    <source>
        <dbReference type="Proteomes" id="UP000003416"/>
    </source>
</evidence>
<comment type="caution">
    <text evidence="1">The sequence shown here is derived from an EMBL/GenBank/DDBJ whole genome shotgun (WGS) entry which is preliminary data.</text>
</comment>
<gene>
    <name evidence="1" type="ORF">HMPREF9446_00633</name>
</gene>
<keyword evidence="2" id="KW-1185">Reference proteome</keyword>
<reference evidence="1 2" key="1">
    <citation type="submission" date="2011-02" db="EMBL/GenBank/DDBJ databases">
        <authorList>
            <person name="Weinstock G."/>
            <person name="Sodergren E."/>
            <person name="Clifton S."/>
            <person name="Fulton L."/>
            <person name="Fulton B."/>
            <person name="Courtney L."/>
            <person name="Fronick C."/>
            <person name="Harrison M."/>
            <person name="Strong C."/>
            <person name="Farmer C."/>
            <person name="Delahaunty K."/>
            <person name="Markovic C."/>
            <person name="Hall O."/>
            <person name="Minx P."/>
            <person name="Tomlinson C."/>
            <person name="Mitreva M."/>
            <person name="Hou S."/>
            <person name="Chen J."/>
            <person name="Wollam A."/>
            <person name="Pepin K.H."/>
            <person name="Johnson M."/>
            <person name="Bhonagiri V."/>
            <person name="Zhang X."/>
            <person name="Suruliraj S."/>
            <person name="Warren W."/>
            <person name="Chinwalla A."/>
            <person name="Mardis E.R."/>
            <person name="Wilson R.K."/>
        </authorList>
    </citation>
    <scope>NUCLEOTIDE SEQUENCE [LARGE SCALE GENOMIC DNA]</scope>
    <source>
        <strain evidence="1 2">YIT 12057</strain>
    </source>
</reference>
<accession>F3PPN6</accession>